<keyword evidence="4" id="KW-0449">Lipoprotein</keyword>
<dbReference type="RefSeq" id="WP_094434664.1">
    <property type="nucleotide sequence ID" value="NZ_NKDB02000001.1"/>
</dbReference>
<dbReference type="PRINTS" id="PR01805">
    <property type="entry name" value="VACJLIPOPROT"/>
</dbReference>
<organism evidence="4 5">
    <name type="scientific">Alicycliphilus denitrificans</name>
    <dbReference type="NCBI Taxonomy" id="179636"/>
    <lineage>
        <taxon>Bacteria</taxon>
        <taxon>Pseudomonadati</taxon>
        <taxon>Pseudomonadota</taxon>
        <taxon>Betaproteobacteria</taxon>
        <taxon>Burkholderiales</taxon>
        <taxon>Comamonadaceae</taxon>
        <taxon>Alicycliphilus</taxon>
    </lineage>
</organism>
<comment type="similarity">
    <text evidence="1">Belongs to the MlaA family.</text>
</comment>
<sequence length="246" mass="26517">MTTDSRSRTRAARWAALLLGAALATGCATGPNANPADPFEPYNRGMTRFNDNLDKAVLKPVATVYRDVMPRPVRTGVGNFFANLGDAWSFVNNLLQARGLEAYESLVRFSTNTVFGLGGLLDIASEAGIERHRQDFGLTLGRWGVPTGPYLVLPLLGPSTVRDTAALPVDYFVGDPVGYVNDVAVRNSLYGLRLVDKRASLLHATSVLDEAALDSYSFTRDVYLKLRGGANTGAGDEEGGKLPDDY</sequence>
<evidence type="ECO:0000256" key="2">
    <source>
        <dbReference type="ARBA" id="ARBA00022729"/>
    </source>
</evidence>
<evidence type="ECO:0000256" key="3">
    <source>
        <dbReference type="SAM" id="SignalP"/>
    </source>
</evidence>
<accession>A0A420KF53</accession>
<name>A0A420KF53_9BURK</name>
<dbReference type="PANTHER" id="PTHR30035:SF3">
    <property type="entry name" value="INTERMEMBRANE PHOSPHOLIPID TRANSPORT SYSTEM LIPOPROTEIN MLAA"/>
    <property type="match status" value="1"/>
</dbReference>
<dbReference type="Pfam" id="PF04333">
    <property type="entry name" value="MlaA"/>
    <property type="match status" value="1"/>
</dbReference>
<reference evidence="4 5" key="1">
    <citation type="submission" date="2018-09" db="EMBL/GenBank/DDBJ databases">
        <title>Genome comparison of Alicycliphilus sp. BQ1, a polyurethanolytic bacterium, with its closest phylogenetic relatives Alicycliphilus denitrificans BC and K601, unable to attack polyurethane.</title>
        <authorList>
            <person name="Loza-Tavera H."/>
            <person name="Lozano L."/>
            <person name="Cevallos M."/>
            <person name="Maya-Lucas O."/>
            <person name="Garcia-Mena J."/>
            <person name="Hernandez J."/>
        </authorList>
    </citation>
    <scope>NUCLEOTIDE SEQUENCE [LARGE SCALE GENOMIC DNA]</scope>
    <source>
        <strain evidence="4 5">BQ1</strain>
    </source>
</reference>
<dbReference type="GO" id="GO:0120010">
    <property type="term" value="P:intermembrane phospholipid transfer"/>
    <property type="evidence" value="ECO:0007669"/>
    <property type="project" value="TreeGrafter"/>
</dbReference>
<feature type="chain" id="PRO_5019294464" evidence="3">
    <location>
        <begin position="34"/>
        <end position="246"/>
    </location>
</feature>
<proteinExistence type="inferred from homology"/>
<protein>
    <submittedName>
        <fullName evidence="4">VacJ family lipoprotein</fullName>
    </submittedName>
</protein>
<evidence type="ECO:0000313" key="4">
    <source>
        <dbReference type="EMBL" id="RKJ98536.1"/>
    </source>
</evidence>
<dbReference type="GO" id="GO:0016020">
    <property type="term" value="C:membrane"/>
    <property type="evidence" value="ECO:0007669"/>
    <property type="project" value="InterPro"/>
</dbReference>
<keyword evidence="2 3" id="KW-0732">Signal</keyword>
<dbReference type="PROSITE" id="PS51257">
    <property type="entry name" value="PROKAR_LIPOPROTEIN"/>
    <property type="match status" value="1"/>
</dbReference>
<dbReference type="InterPro" id="IPR007428">
    <property type="entry name" value="MlaA"/>
</dbReference>
<dbReference type="EMBL" id="NKDB02000001">
    <property type="protein sequence ID" value="RKJ98536.1"/>
    <property type="molecule type" value="Genomic_DNA"/>
</dbReference>
<feature type="signal peptide" evidence="3">
    <location>
        <begin position="1"/>
        <end position="33"/>
    </location>
</feature>
<dbReference type="PANTHER" id="PTHR30035">
    <property type="entry name" value="LIPOPROTEIN VACJ-RELATED"/>
    <property type="match status" value="1"/>
</dbReference>
<gene>
    <name evidence="4" type="ORF">CE154_001855</name>
</gene>
<dbReference type="Proteomes" id="UP000216225">
    <property type="component" value="Unassembled WGS sequence"/>
</dbReference>
<comment type="caution">
    <text evidence="4">The sequence shown here is derived from an EMBL/GenBank/DDBJ whole genome shotgun (WGS) entry which is preliminary data.</text>
</comment>
<dbReference type="AlphaFoldDB" id="A0A420KF53"/>
<evidence type="ECO:0000313" key="5">
    <source>
        <dbReference type="Proteomes" id="UP000216225"/>
    </source>
</evidence>
<evidence type="ECO:0000256" key="1">
    <source>
        <dbReference type="ARBA" id="ARBA00010634"/>
    </source>
</evidence>